<sequence>MVSGTRLRPGGMVRGLGNLLGARAFGIVFTLAQVKISTNYLGPQGYGVLSAALVFIGTFEAFTELGIGTIVVRRVAGGADLHRTVGIAQALSLAFSGVLIAAALLFGWLGYRGTGAFEGIAILSTGLIGTAWAATYNSVAQTRDDFAGISWADISGRVISLLVVLVAVYFRWGITAFFVAQLAAPLLRGGISHWWGRRHGPFRPHFDLPEMKSLLVEALPLTYITIIAGLYFQIAGVMVAQLSTLVQAGAYNFAYRIAMNVSVIGMAISSVLVARYASAAAESEEKYRRVLRLSMSLVLTLVLPIAFLLWPFNPDIIRLLGSEEFVELSNTPLILLWVSTAASMMGTIVSTALVAGHTQRFLAVLNTSTLLMNIALNALVIPRWQATGAAAALIVTELVGMTLALVRLGRRSPGFWPWRDLCCLVGCLAMALLVEYLTAPYLFWVLRGLLVAGVFFSGACLARVITLTRVRELSEGSLSS</sequence>
<feature type="transmembrane region" description="Helical" evidence="7">
    <location>
        <begin position="361"/>
        <end position="381"/>
    </location>
</feature>
<keyword evidence="6 7" id="KW-0472">Membrane</keyword>
<comment type="subcellular location">
    <subcellularLocation>
        <location evidence="1">Cell membrane</location>
        <topology evidence="1">Multi-pass membrane protein</topology>
    </subcellularLocation>
</comment>
<feature type="transmembrane region" description="Helical" evidence="7">
    <location>
        <begin position="146"/>
        <end position="170"/>
    </location>
</feature>
<dbReference type="PANTHER" id="PTHR30250:SF10">
    <property type="entry name" value="LIPOPOLYSACCHARIDE BIOSYNTHESIS PROTEIN WZXC"/>
    <property type="match status" value="1"/>
</dbReference>
<feature type="transmembrane region" description="Helical" evidence="7">
    <location>
        <begin position="332"/>
        <end position="354"/>
    </location>
</feature>
<evidence type="ECO:0000256" key="1">
    <source>
        <dbReference type="ARBA" id="ARBA00004651"/>
    </source>
</evidence>
<organism evidence="8 9">
    <name type="scientific">Mobilicoccus pelagius NBRC 104925</name>
    <dbReference type="NCBI Taxonomy" id="1089455"/>
    <lineage>
        <taxon>Bacteria</taxon>
        <taxon>Bacillati</taxon>
        <taxon>Actinomycetota</taxon>
        <taxon>Actinomycetes</taxon>
        <taxon>Micrococcales</taxon>
        <taxon>Dermatophilaceae</taxon>
        <taxon>Mobilicoccus</taxon>
    </lineage>
</organism>
<dbReference type="InterPro" id="IPR050833">
    <property type="entry name" value="Poly_Biosynth_Transport"/>
</dbReference>
<gene>
    <name evidence="8" type="ORF">MOPEL_078_00410</name>
</gene>
<feature type="transmembrane region" description="Helical" evidence="7">
    <location>
        <begin position="290"/>
        <end position="312"/>
    </location>
</feature>
<feature type="transmembrane region" description="Helical" evidence="7">
    <location>
        <begin position="444"/>
        <end position="465"/>
    </location>
</feature>
<evidence type="ECO:0000256" key="3">
    <source>
        <dbReference type="ARBA" id="ARBA00022475"/>
    </source>
</evidence>
<evidence type="ECO:0000313" key="8">
    <source>
        <dbReference type="EMBL" id="GAB48652.1"/>
    </source>
</evidence>
<proteinExistence type="inferred from homology"/>
<dbReference type="PANTHER" id="PTHR30250">
    <property type="entry name" value="PST FAMILY PREDICTED COLANIC ACID TRANSPORTER"/>
    <property type="match status" value="1"/>
</dbReference>
<feature type="transmembrane region" description="Helical" evidence="7">
    <location>
        <begin position="12"/>
        <end position="34"/>
    </location>
</feature>
<dbReference type="Proteomes" id="UP000004367">
    <property type="component" value="Unassembled WGS sequence"/>
</dbReference>
<comment type="similarity">
    <text evidence="2">Belongs to the polysaccharide synthase family.</text>
</comment>
<feature type="transmembrane region" description="Helical" evidence="7">
    <location>
        <begin position="387"/>
        <end position="406"/>
    </location>
</feature>
<evidence type="ECO:0000313" key="9">
    <source>
        <dbReference type="Proteomes" id="UP000004367"/>
    </source>
</evidence>
<reference evidence="8 9" key="1">
    <citation type="submission" date="2012-02" db="EMBL/GenBank/DDBJ databases">
        <title>Whole genome shotgun sequence of Mobilicoccus pelagius NBRC 104925.</title>
        <authorList>
            <person name="Yoshida Y."/>
            <person name="Hosoyama A."/>
            <person name="Tsuchikane K."/>
            <person name="Katsumata H."/>
            <person name="Yamazaki S."/>
            <person name="Fujita N."/>
        </authorList>
    </citation>
    <scope>NUCLEOTIDE SEQUENCE [LARGE SCALE GENOMIC DNA]</scope>
    <source>
        <strain evidence="8 9">NBRC 104925</strain>
    </source>
</reference>
<dbReference type="GO" id="GO:0005886">
    <property type="term" value="C:plasma membrane"/>
    <property type="evidence" value="ECO:0007669"/>
    <property type="project" value="UniProtKB-SubCell"/>
</dbReference>
<accession>H5USE4</accession>
<feature type="transmembrane region" description="Helical" evidence="7">
    <location>
        <begin position="115"/>
        <end position="134"/>
    </location>
</feature>
<keyword evidence="4 7" id="KW-0812">Transmembrane</keyword>
<evidence type="ECO:0000256" key="7">
    <source>
        <dbReference type="SAM" id="Phobius"/>
    </source>
</evidence>
<dbReference type="Pfam" id="PF13440">
    <property type="entry name" value="Polysacc_synt_3"/>
    <property type="match status" value="1"/>
</dbReference>
<feature type="transmembrane region" description="Helical" evidence="7">
    <location>
        <begin position="84"/>
        <end position="109"/>
    </location>
</feature>
<keyword evidence="5 7" id="KW-1133">Transmembrane helix</keyword>
<feature type="transmembrane region" description="Helical" evidence="7">
    <location>
        <begin position="254"/>
        <end position="278"/>
    </location>
</feature>
<name>H5USE4_9MICO</name>
<dbReference type="eggNOG" id="COG2244">
    <property type="taxonomic scope" value="Bacteria"/>
</dbReference>
<dbReference type="CDD" id="cd13128">
    <property type="entry name" value="MATE_Wzx_like"/>
    <property type="match status" value="1"/>
</dbReference>
<feature type="transmembrane region" description="Helical" evidence="7">
    <location>
        <begin position="215"/>
        <end position="234"/>
    </location>
</feature>
<feature type="transmembrane region" description="Helical" evidence="7">
    <location>
        <begin position="418"/>
        <end position="438"/>
    </location>
</feature>
<keyword evidence="3" id="KW-1003">Cell membrane</keyword>
<comment type="caution">
    <text evidence="8">The sequence shown here is derived from an EMBL/GenBank/DDBJ whole genome shotgun (WGS) entry which is preliminary data.</text>
</comment>
<evidence type="ECO:0000256" key="5">
    <source>
        <dbReference type="ARBA" id="ARBA00022989"/>
    </source>
</evidence>
<evidence type="ECO:0000256" key="4">
    <source>
        <dbReference type="ARBA" id="ARBA00022692"/>
    </source>
</evidence>
<evidence type="ECO:0000256" key="6">
    <source>
        <dbReference type="ARBA" id="ARBA00023136"/>
    </source>
</evidence>
<dbReference type="AlphaFoldDB" id="H5USE4"/>
<keyword evidence="9" id="KW-1185">Reference proteome</keyword>
<dbReference type="OrthoDB" id="3742809at2"/>
<feature type="transmembrane region" description="Helical" evidence="7">
    <location>
        <begin position="46"/>
        <end position="72"/>
    </location>
</feature>
<evidence type="ECO:0000256" key="2">
    <source>
        <dbReference type="ARBA" id="ARBA00007430"/>
    </source>
</evidence>
<protein>
    <submittedName>
        <fullName evidence="8">Putative polysaccharide biosynthesis protein</fullName>
    </submittedName>
</protein>
<dbReference type="EMBL" id="BAFE01000056">
    <property type="protein sequence ID" value="GAB48652.1"/>
    <property type="molecule type" value="Genomic_DNA"/>
</dbReference>
<dbReference type="STRING" id="1089455.MOPEL_078_00410"/>